<keyword evidence="1" id="KW-0472">Membrane</keyword>
<comment type="caution">
    <text evidence="2">The sequence shown here is derived from an EMBL/GenBank/DDBJ whole genome shotgun (WGS) entry which is preliminary data.</text>
</comment>
<keyword evidence="3" id="KW-1185">Reference proteome</keyword>
<dbReference type="Proteomes" id="UP000634667">
    <property type="component" value="Unassembled WGS sequence"/>
</dbReference>
<dbReference type="EMBL" id="BMYR01000001">
    <property type="protein sequence ID" value="GGW51419.1"/>
    <property type="molecule type" value="Genomic_DNA"/>
</dbReference>
<accession>A0ABQ2WG37</accession>
<keyword evidence="1" id="KW-1133">Transmembrane helix</keyword>
<organism evidence="2 3">
    <name type="scientific">Alishewanella tabrizica</name>
    <dbReference type="NCBI Taxonomy" id="671278"/>
    <lineage>
        <taxon>Bacteria</taxon>
        <taxon>Pseudomonadati</taxon>
        <taxon>Pseudomonadota</taxon>
        <taxon>Gammaproteobacteria</taxon>
        <taxon>Alteromonadales</taxon>
        <taxon>Alteromonadaceae</taxon>
        <taxon>Alishewanella</taxon>
    </lineage>
</organism>
<protein>
    <recommendedName>
        <fullName evidence="4">Photosystem II reaction center protein Z</fullName>
    </recommendedName>
</protein>
<name>A0ABQ2WG37_9ALTE</name>
<feature type="transmembrane region" description="Helical" evidence="1">
    <location>
        <begin position="12"/>
        <end position="36"/>
    </location>
</feature>
<gene>
    <name evidence="2" type="ORF">GCM10008111_04230</name>
</gene>
<evidence type="ECO:0000313" key="2">
    <source>
        <dbReference type="EMBL" id="GGW51419.1"/>
    </source>
</evidence>
<feature type="transmembrane region" description="Helical" evidence="1">
    <location>
        <begin position="48"/>
        <end position="67"/>
    </location>
</feature>
<sequence length="69" mass="7682">MTNLLAIMGPALLFTAQLLLLLSALICSVLIIFPSSSDDPEKRFEQRLEYVIFTIGTSVLWLLVAFAPR</sequence>
<dbReference type="RefSeq" id="WP_189479980.1">
    <property type="nucleotide sequence ID" value="NZ_BMYR01000001.1"/>
</dbReference>
<keyword evidence="1" id="KW-0812">Transmembrane</keyword>
<evidence type="ECO:0008006" key="4">
    <source>
        <dbReference type="Google" id="ProtNLM"/>
    </source>
</evidence>
<evidence type="ECO:0000256" key="1">
    <source>
        <dbReference type="SAM" id="Phobius"/>
    </source>
</evidence>
<reference evidence="3" key="1">
    <citation type="journal article" date="2019" name="Int. J. Syst. Evol. Microbiol.">
        <title>The Global Catalogue of Microorganisms (GCM) 10K type strain sequencing project: providing services to taxonomists for standard genome sequencing and annotation.</title>
        <authorList>
            <consortium name="The Broad Institute Genomics Platform"/>
            <consortium name="The Broad Institute Genome Sequencing Center for Infectious Disease"/>
            <person name="Wu L."/>
            <person name="Ma J."/>
        </authorList>
    </citation>
    <scope>NUCLEOTIDE SEQUENCE [LARGE SCALE GENOMIC DNA]</scope>
    <source>
        <strain evidence="3">KCTC 23723</strain>
    </source>
</reference>
<evidence type="ECO:0000313" key="3">
    <source>
        <dbReference type="Proteomes" id="UP000634667"/>
    </source>
</evidence>
<proteinExistence type="predicted"/>